<dbReference type="EMBL" id="JALJOS010000004">
    <property type="protein sequence ID" value="KAK9839924.1"/>
    <property type="molecule type" value="Genomic_DNA"/>
</dbReference>
<protein>
    <submittedName>
        <fullName evidence="2">Uncharacterized protein</fullName>
    </submittedName>
</protein>
<reference evidence="2 3" key="1">
    <citation type="journal article" date="2024" name="Nat. Commun.">
        <title>Phylogenomics reveals the evolutionary origins of lichenization in chlorophyte algae.</title>
        <authorList>
            <person name="Puginier C."/>
            <person name="Libourel C."/>
            <person name="Otte J."/>
            <person name="Skaloud P."/>
            <person name="Haon M."/>
            <person name="Grisel S."/>
            <person name="Petersen M."/>
            <person name="Berrin J.G."/>
            <person name="Delaux P.M."/>
            <person name="Dal Grande F."/>
            <person name="Keller J."/>
        </authorList>
    </citation>
    <scope>NUCLEOTIDE SEQUENCE [LARGE SCALE GENOMIC DNA]</scope>
    <source>
        <strain evidence="2 3">SAG 2145</strain>
    </source>
</reference>
<feature type="region of interest" description="Disordered" evidence="1">
    <location>
        <begin position="41"/>
        <end position="70"/>
    </location>
</feature>
<evidence type="ECO:0000313" key="2">
    <source>
        <dbReference type="EMBL" id="KAK9839924.1"/>
    </source>
</evidence>
<sequence>MADDRWEARITAMHGAGHTFCKALHLAPWRGSAWGDAVAAADDESQLRRSHPGLQQDSIPKAAASGSASTARMAEITAGFFSILGGPSKHRGNPGSTGAVPAQGTAAGPT</sequence>
<proteinExistence type="predicted"/>
<evidence type="ECO:0000313" key="3">
    <source>
        <dbReference type="Proteomes" id="UP001438707"/>
    </source>
</evidence>
<feature type="region of interest" description="Disordered" evidence="1">
    <location>
        <begin position="87"/>
        <end position="110"/>
    </location>
</feature>
<gene>
    <name evidence="2" type="ORF">WJX74_000458</name>
</gene>
<accession>A0AAW1S138</accession>
<organism evidence="2 3">
    <name type="scientific">Apatococcus lobatus</name>
    <dbReference type="NCBI Taxonomy" id="904363"/>
    <lineage>
        <taxon>Eukaryota</taxon>
        <taxon>Viridiplantae</taxon>
        <taxon>Chlorophyta</taxon>
        <taxon>core chlorophytes</taxon>
        <taxon>Trebouxiophyceae</taxon>
        <taxon>Chlorellales</taxon>
        <taxon>Chlorellaceae</taxon>
        <taxon>Apatococcus</taxon>
    </lineage>
</organism>
<name>A0AAW1S138_9CHLO</name>
<keyword evidence="3" id="KW-1185">Reference proteome</keyword>
<evidence type="ECO:0000256" key="1">
    <source>
        <dbReference type="SAM" id="MobiDB-lite"/>
    </source>
</evidence>
<dbReference type="AlphaFoldDB" id="A0AAW1S138"/>
<comment type="caution">
    <text evidence="2">The sequence shown here is derived from an EMBL/GenBank/DDBJ whole genome shotgun (WGS) entry which is preliminary data.</text>
</comment>
<dbReference type="Proteomes" id="UP001438707">
    <property type="component" value="Unassembled WGS sequence"/>
</dbReference>